<dbReference type="Pfam" id="PF00005">
    <property type="entry name" value="ABC_tran"/>
    <property type="match status" value="1"/>
</dbReference>
<evidence type="ECO:0000256" key="6">
    <source>
        <dbReference type="ARBA" id="ARBA00022989"/>
    </source>
</evidence>
<gene>
    <name evidence="11" type="ORF">SAMN02745823_00031</name>
</gene>
<dbReference type="Proteomes" id="UP000183995">
    <property type="component" value="Unassembled WGS sequence"/>
</dbReference>
<dbReference type="Pfam" id="PF00664">
    <property type="entry name" value="ABC_membrane"/>
    <property type="match status" value="1"/>
</dbReference>
<feature type="transmembrane region" description="Helical" evidence="8">
    <location>
        <begin position="250"/>
        <end position="274"/>
    </location>
</feature>
<keyword evidence="3 8" id="KW-0812">Transmembrane</keyword>
<dbReference type="GO" id="GO:0005524">
    <property type="term" value="F:ATP binding"/>
    <property type="evidence" value="ECO:0007669"/>
    <property type="project" value="UniProtKB-KW"/>
</dbReference>
<dbReference type="PROSITE" id="PS50893">
    <property type="entry name" value="ABC_TRANSPORTER_2"/>
    <property type="match status" value="1"/>
</dbReference>
<evidence type="ECO:0000256" key="5">
    <source>
        <dbReference type="ARBA" id="ARBA00022840"/>
    </source>
</evidence>
<name>A0A1M5TCB4_9FIRM</name>
<dbReference type="InterPro" id="IPR027417">
    <property type="entry name" value="P-loop_NTPase"/>
</dbReference>
<sequence>MSMIDEKDFQNKKIRPDTWKVIFKFAANYKKSYVKVLGGGMLAGLIDLAMSFMTMWAIDGFMAPGTTRHLPVFIAVIVAMQAVLCLTVLMIVRNSGYLEANLCADVRRAAFRKLQTMSFSYFDKTAVGYLISRLTNDMSRITEIISWTGIDLGWGVMAIISSLIAMFAVNFKLALITAASVPFLALVSIFFQKKILRYQRESRKYNSMITSGFNEGIASAQTTKTLVREELNNEDFFTVTGNMKRATMRAAMISAVYLPVASLIISVAIGFVLVKGGHDVLGSLLTVGQLNFFINIGNMMFEPIRNFAGIFAEFQSSQAAAERVVDVLTATSDITDTPEVTAKYGDSFKPARENWEPITGDVEFKNVSFCYKENEPVLKNFSLKVNAGENIALVGATGGGKSTIVNLVCRFYEPNAGELLIDGVNVQERSQLWLQSSLGYVLQTPHLFSGTIRENIRYGRLDATDGEVEEAAKTVGAHEFIMKLEKGYETEAGEGGNLMSTGQKQLISFARAILADPRIFVLDEATSSIDTESEMKIETAVETLLKNRTSFIIAHRLSTVRNADRILVIDDGEVVEQGSHKQLMKSKGRYFELYMNQFKSEQSAKSLAVT</sequence>
<dbReference type="PANTHER" id="PTHR43394:SF1">
    <property type="entry name" value="ATP-BINDING CASSETTE SUB-FAMILY B MEMBER 10, MITOCHONDRIAL"/>
    <property type="match status" value="1"/>
</dbReference>
<dbReference type="GO" id="GO:0016887">
    <property type="term" value="F:ATP hydrolysis activity"/>
    <property type="evidence" value="ECO:0007669"/>
    <property type="project" value="InterPro"/>
</dbReference>
<feature type="transmembrane region" description="Helical" evidence="8">
    <location>
        <begin position="173"/>
        <end position="191"/>
    </location>
</feature>
<dbReference type="SMART" id="SM00382">
    <property type="entry name" value="AAA"/>
    <property type="match status" value="1"/>
</dbReference>
<dbReference type="GO" id="GO:0015421">
    <property type="term" value="F:ABC-type oligopeptide transporter activity"/>
    <property type="evidence" value="ECO:0007669"/>
    <property type="project" value="TreeGrafter"/>
</dbReference>
<dbReference type="PROSITE" id="PS50929">
    <property type="entry name" value="ABC_TM1F"/>
    <property type="match status" value="1"/>
</dbReference>
<keyword evidence="4" id="KW-0547">Nucleotide-binding</keyword>
<feature type="domain" description="ABC transmembrane type-1" evidence="10">
    <location>
        <begin position="36"/>
        <end position="316"/>
    </location>
</feature>
<dbReference type="AlphaFoldDB" id="A0A1M5TCB4"/>
<feature type="domain" description="ABC transporter" evidence="9">
    <location>
        <begin position="362"/>
        <end position="596"/>
    </location>
</feature>
<feature type="transmembrane region" description="Helical" evidence="8">
    <location>
        <begin position="70"/>
        <end position="92"/>
    </location>
</feature>
<dbReference type="InterPro" id="IPR036640">
    <property type="entry name" value="ABC1_TM_sf"/>
</dbReference>
<feature type="transmembrane region" description="Helical" evidence="8">
    <location>
        <begin position="33"/>
        <end position="58"/>
    </location>
</feature>
<evidence type="ECO:0000256" key="4">
    <source>
        <dbReference type="ARBA" id="ARBA00022741"/>
    </source>
</evidence>
<dbReference type="RefSeq" id="WP_073075635.1">
    <property type="nucleotide sequence ID" value="NZ_FQXV01000001.1"/>
</dbReference>
<evidence type="ECO:0000256" key="2">
    <source>
        <dbReference type="ARBA" id="ARBA00022448"/>
    </source>
</evidence>
<evidence type="ECO:0000256" key="3">
    <source>
        <dbReference type="ARBA" id="ARBA00022692"/>
    </source>
</evidence>
<keyword evidence="2" id="KW-0813">Transport</keyword>
<keyword evidence="6 8" id="KW-1133">Transmembrane helix</keyword>
<dbReference type="InterPro" id="IPR039421">
    <property type="entry name" value="Type_1_exporter"/>
</dbReference>
<evidence type="ECO:0000256" key="1">
    <source>
        <dbReference type="ARBA" id="ARBA00004651"/>
    </source>
</evidence>
<keyword evidence="12" id="KW-1185">Reference proteome</keyword>
<dbReference type="InterPro" id="IPR011527">
    <property type="entry name" value="ABC1_TM_dom"/>
</dbReference>
<dbReference type="CDD" id="cd18540">
    <property type="entry name" value="ABC_6TM_exporter_like"/>
    <property type="match status" value="1"/>
</dbReference>
<dbReference type="PANTHER" id="PTHR43394">
    <property type="entry name" value="ATP-DEPENDENT PERMEASE MDL1, MITOCHONDRIAL"/>
    <property type="match status" value="1"/>
</dbReference>
<dbReference type="EMBL" id="FQXV01000001">
    <property type="protein sequence ID" value="SHH48358.1"/>
    <property type="molecule type" value="Genomic_DNA"/>
</dbReference>
<keyword evidence="7 8" id="KW-0472">Membrane</keyword>
<dbReference type="SUPFAM" id="SSF52540">
    <property type="entry name" value="P-loop containing nucleoside triphosphate hydrolases"/>
    <property type="match status" value="1"/>
</dbReference>
<dbReference type="STRING" id="1123282.SAMN02745823_00031"/>
<dbReference type="InterPro" id="IPR003593">
    <property type="entry name" value="AAA+_ATPase"/>
</dbReference>
<dbReference type="Gene3D" id="3.40.50.300">
    <property type="entry name" value="P-loop containing nucleotide triphosphate hydrolases"/>
    <property type="match status" value="1"/>
</dbReference>
<protein>
    <submittedName>
        <fullName evidence="11">ATP-binding cassette, subfamily B</fullName>
    </submittedName>
</protein>
<dbReference type="GO" id="GO:0005886">
    <property type="term" value="C:plasma membrane"/>
    <property type="evidence" value="ECO:0007669"/>
    <property type="project" value="UniProtKB-SubCell"/>
</dbReference>
<dbReference type="CDD" id="cd03254">
    <property type="entry name" value="ABCC_Glucan_exporter_like"/>
    <property type="match status" value="1"/>
</dbReference>
<dbReference type="InterPro" id="IPR003439">
    <property type="entry name" value="ABC_transporter-like_ATP-bd"/>
</dbReference>
<evidence type="ECO:0000313" key="11">
    <source>
        <dbReference type="EMBL" id="SHH48358.1"/>
    </source>
</evidence>
<evidence type="ECO:0000259" key="9">
    <source>
        <dbReference type="PROSITE" id="PS50893"/>
    </source>
</evidence>
<organism evidence="11 12">
    <name type="scientific">Sporobacter termitidis DSM 10068</name>
    <dbReference type="NCBI Taxonomy" id="1123282"/>
    <lineage>
        <taxon>Bacteria</taxon>
        <taxon>Bacillati</taxon>
        <taxon>Bacillota</taxon>
        <taxon>Clostridia</taxon>
        <taxon>Eubacteriales</taxon>
        <taxon>Oscillospiraceae</taxon>
        <taxon>Sporobacter</taxon>
    </lineage>
</organism>
<feature type="transmembrane region" description="Helical" evidence="8">
    <location>
        <begin position="144"/>
        <end position="167"/>
    </location>
</feature>
<comment type="subcellular location">
    <subcellularLocation>
        <location evidence="1">Cell membrane</location>
        <topology evidence="1">Multi-pass membrane protein</topology>
    </subcellularLocation>
</comment>
<dbReference type="FunFam" id="3.40.50.300:FF:000287">
    <property type="entry name" value="Multidrug ABC transporter ATP-binding protein"/>
    <property type="match status" value="1"/>
</dbReference>
<evidence type="ECO:0000313" key="12">
    <source>
        <dbReference type="Proteomes" id="UP000183995"/>
    </source>
</evidence>
<reference evidence="11 12" key="1">
    <citation type="submission" date="2016-11" db="EMBL/GenBank/DDBJ databases">
        <authorList>
            <person name="Jaros S."/>
            <person name="Januszkiewicz K."/>
            <person name="Wedrychowicz H."/>
        </authorList>
    </citation>
    <scope>NUCLEOTIDE SEQUENCE [LARGE SCALE GENOMIC DNA]</scope>
    <source>
        <strain evidence="11 12">DSM 10068</strain>
    </source>
</reference>
<evidence type="ECO:0000256" key="7">
    <source>
        <dbReference type="ARBA" id="ARBA00023136"/>
    </source>
</evidence>
<evidence type="ECO:0000259" key="10">
    <source>
        <dbReference type="PROSITE" id="PS50929"/>
    </source>
</evidence>
<dbReference type="OrthoDB" id="9762778at2"/>
<keyword evidence="5 11" id="KW-0067">ATP-binding</keyword>
<accession>A0A1M5TCB4</accession>
<dbReference type="SUPFAM" id="SSF90123">
    <property type="entry name" value="ABC transporter transmembrane region"/>
    <property type="match status" value="1"/>
</dbReference>
<dbReference type="Gene3D" id="1.20.1560.10">
    <property type="entry name" value="ABC transporter type 1, transmembrane domain"/>
    <property type="match status" value="1"/>
</dbReference>
<proteinExistence type="predicted"/>
<evidence type="ECO:0000256" key="8">
    <source>
        <dbReference type="SAM" id="Phobius"/>
    </source>
</evidence>